<dbReference type="GO" id="GO:0000256">
    <property type="term" value="P:allantoin catabolic process"/>
    <property type="evidence" value="ECO:0007669"/>
    <property type="project" value="InterPro"/>
</dbReference>
<dbReference type="EMBL" id="CR382122">
    <property type="protein sequence ID" value="CAH02122.1"/>
    <property type="molecule type" value="Genomic_DNA"/>
</dbReference>
<dbReference type="OMA" id="MDDGWET"/>
<dbReference type="AlphaFoldDB" id="Q6CWG0"/>
<dbReference type="PANTHER" id="PTHR12045:SF3">
    <property type="entry name" value="INACTIVE ALLANTOICASE-RELATED"/>
    <property type="match status" value="1"/>
</dbReference>
<evidence type="ECO:0000313" key="9">
    <source>
        <dbReference type="EMBL" id="CAH02122.1"/>
    </source>
</evidence>
<dbReference type="InterPro" id="IPR005164">
    <property type="entry name" value="Allantoicase"/>
</dbReference>
<dbReference type="PIRSF" id="PIRSF016516">
    <property type="entry name" value="Allantoicase"/>
    <property type="match status" value="1"/>
</dbReference>
<evidence type="ECO:0000256" key="4">
    <source>
        <dbReference type="ARBA" id="ARBA00022631"/>
    </source>
</evidence>
<evidence type="ECO:0000256" key="6">
    <source>
        <dbReference type="ARBA" id="ARBA00056910"/>
    </source>
</evidence>
<dbReference type="InterPro" id="IPR015908">
    <property type="entry name" value="Allantoicase_dom"/>
</dbReference>
<evidence type="ECO:0000256" key="1">
    <source>
        <dbReference type="ARBA" id="ARBA00001314"/>
    </source>
</evidence>
<dbReference type="KEGG" id="kla:KLLA0_B04422g"/>
<dbReference type="PANTHER" id="PTHR12045">
    <property type="entry name" value="ALLANTOICASE"/>
    <property type="match status" value="1"/>
</dbReference>
<dbReference type="EC" id="3.5.3.4" evidence="3"/>
<dbReference type="HOGENOM" id="CLU_038797_0_0_1"/>
<dbReference type="GO" id="GO:0004037">
    <property type="term" value="F:allantoicase activity"/>
    <property type="evidence" value="ECO:0007669"/>
    <property type="project" value="UniProtKB-EC"/>
</dbReference>
<organism evidence="9 10">
    <name type="scientific">Kluyveromyces lactis (strain ATCC 8585 / CBS 2359 / DSM 70799 / NBRC 1267 / NRRL Y-1140 / WM37)</name>
    <name type="common">Yeast</name>
    <name type="synonym">Candida sphaerica</name>
    <dbReference type="NCBI Taxonomy" id="284590"/>
    <lineage>
        <taxon>Eukaryota</taxon>
        <taxon>Fungi</taxon>
        <taxon>Dikarya</taxon>
        <taxon>Ascomycota</taxon>
        <taxon>Saccharomycotina</taxon>
        <taxon>Saccharomycetes</taxon>
        <taxon>Saccharomycetales</taxon>
        <taxon>Saccharomycetaceae</taxon>
        <taxon>Kluyveromyces</taxon>
    </lineage>
</organism>
<dbReference type="GO" id="GO:0006144">
    <property type="term" value="P:purine nucleobase metabolic process"/>
    <property type="evidence" value="ECO:0007669"/>
    <property type="project" value="UniProtKB-KW"/>
</dbReference>
<dbReference type="FunCoup" id="Q6CWG0">
    <property type="interactions" value="72"/>
</dbReference>
<dbReference type="Proteomes" id="UP000000598">
    <property type="component" value="Chromosome B"/>
</dbReference>
<dbReference type="InParanoid" id="Q6CWG0"/>
<evidence type="ECO:0000256" key="2">
    <source>
        <dbReference type="ARBA" id="ARBA00009242"/>
    </source>
</evidence>
<feature type="domain" description="Allantoicase" evidence="8">
    <location>
        <begin position="214"/>
        <end position="352"/>
    </location>
</feature>
<evidence type="ECO:0000259" key="8">
    <source>
        <dbReference type="Pfam" id="PF03561"/>
    </source>
</evidence>
<protein>
    <recommendedName>
        <fullName evidence="3">allantoicase</fullName>
        <ecNumber evidence="3">3.5.3.4</ecNumber>
    </recommendedName>
</protein>
<comment type="catalytic activity">
    <reaction evidence="1">
        <text>allantoate + H2O = (S)-ureidoglycolate + urea</text>
        <dbReference type="Rhea" id="RHEA:11016"/>
        <dbReference type="ChEBI" id="CHEBI:15377"/>
        <dbReference type="ChEBI" id="CHEBI:16199"/>
        <dbReference type="ChEBI" id="CHEBI:17536"/>
        <dbReference type="ChEBI" id="CHEBI:57296"/>
        <dbReference type="EC" id="3.5.3.4"/>
    </reaction>
</comment>
<comment type="similarity">
    <text evidence="2">Belongs to the allantoicase family.</text>
</comment>
<keyword evidence="4" id="KW-0659">Purine metabolism</keyword>
<dbReference type="STRING" id="284590.Q6CWG0"/>
<dbReference type="Gene3D" id="2.60.120.260">
    <property type="entry name" value="Galactose-binding domain-like"/>
    <property type="match status" value="2"/>
</dbReference>
<dbReference type="SUPFAM" id="SSF49785">
    <property type="entry name" value="Galactose-binding domain-like"/>
    <property type="match status" value="2"/>
</dbReference>
<evidence type="ECO:0000313" key="10">
    <source>
        <dbReference type="Proteomes" id="UP000000598"/>
    </source>
</evidence>
<dbReference type="NCBIfam" id="TIGR02961">
    <property type="entry name" value="allantoicase"/>
    <property type="match status" value="1"/>
</dbReference>
<keyword evidence="5" id="KW-0378">Hydrolase</keyword>
<evidence type="ECO:0000256" key="7">
    <source>
        <dbReference type="ARBA" id="ARBA00060607"/>
    </source>
</evidence>
<proteinExistence type="inferred from homology"/>
<sequence>MHTFKENQAKEFETIVSQQYQSVEILNNRVQGQVISFSDQWFADAANLLTPTAPVRDATRFTHAGAWYDGWETRRHNTEEYDWVIIKAGVYAARIIGCEVDTAYFNGNHAPAIAVQGLYSEVSSEGEETLSENDSRWTDVIEKVECGPSQRHFFLRDSLTESHYNYFKLKMFPDGGIARFRLYGKVVPPISDYDGDSALFDSAIGLDLCNIVNGAVAISVSDQHFGSANNLIMPGRGHDMSDGWETSRSRTPGHVDWAIIQLGRGTKHINRVVVDTAHFRGNFPQFITVHGIKTLGESAPSHDDSNWICLVDKSKTGPDKEHEYVINKSLEITHIKLTIIPDGGVKRVRVFAA</sequence>
<evidence type="ECO:0000256" key="3">
    <source>
        <dbReference type="ARBA" id="ARBA00012170"/>
    </source>
</evidence>
<dbReference type="FunFam" id="2.60.120.260:FF:000078">
    <property type="entry name" value="DAL2p Allantoicase"/>
    <property type="match status" value="1"/>
</dbReference>
<keyword evidence="10" id="KW-1185">Reference proteome</keyword>
<feature type="domain" description="Allantoicase" evidence="8">
    <location>
        <begin position="32"/>
        <end position="186"/>
    </location>
</feature>
<comment type="function">
    <text evidence="6">Utilization of purines as secondary nitrogen sources, when primary sources are limiting.</text>
</comment>
<dbReference type="PaxDb" id="284590-Q6CWG0"/>
<dbReference type="HAMAP" id="MF_00813">
    <property type="entry name" value="Allantoicase"/>
    <property type="match status" value="1"/>
</dbReference>
<name>Q6CWG0_KLULA</name>
<evidence type="ECO:0000256" key="5">
    <source>
        <dbReference type="ARBA" id="ARBA00022801"/>
    </source>
</evidence>
<dbReference type="InterPro" id="IPR008979">
    <property type="entry name" value="Galactose-bd-like_sf"/>
</dbReference>
<reference evidence="9 10" key="1">
    <citation type="journal article" date="2004" name="Nature">
        <title>Genome evolution in yeasts.</title>
        <authorList>
            <consortium name="Genolevures"/>
            <person name="Dujon B."/>
            <person name="Sherman D."/>
            <person name="Fischer G."/>
            <person name="Durrens P."/>
            <person name="Casaregola S."/>
            <person name="Lafontaine I."/>
            <person name="de Montigny J."/>
            <person name="Marck C."/>
            <person name="Neuveglise C."/>
            <person name="Talla E."/>
            <person name="Goffard N."/>
            <person name="Frangeul L."/>
            <person name="Aigle M."/>
            <person name="Anthouard V."/>
            <person name="Babour A."/>
            <person name="Barbe V."/>
            <person name="Barnay S."/>
            <person name="Blanchin S."/>
            <person name="Beckerich J.M."/>
            <person name="Beyne E."/>
            <person name="Bleykasten C."/>
            <person name="Boisrame A."/>
            <person name="Boyer J."/>
            <person name="Cattolico L."/>
            <person name="Confanioleri F."/>
            <person name="de Daruvar A."/>
            <person name="Despons L."/>
            <person name="Fabre E."/>
            <person name="Fairhead C."/>
            <person name="Ferry-Dumazet H."/>
            <person name="Groppi A."/>
            <person name="Hantraye F."/>
            <person name="Hennequin C."/>
            <person name="Jauniaux N."/>
            <person name="Joyet P."/>
            <person name="Kachouri R."/>
            <person name="Kerrest A."/>
            <person name="Koszul R."/>
            <person name="Lemaire M."/>
            <person name="Lesur I."/>
            <person name="Ma L."/>
            <person name="Muller H."/>
            <person name="Nicaud J.M."/>
            <person name="Nikolski M."/>
            <person name="Oztas S."/>
            <person name="Ozier-Kalogeropoulos O."/>
            <person name="Pellenz S."/>
            <person name="Potier S."/>
            <person name="Richard G.F."/>
            <person name="Straub M.L."/>
            <person name="Suleau A."/>
            <person name="Swennene D."/>
            <person name="Tekaia F."/>
            <person name="Wesolowski-Louvel M."/>
            <person name="Westhof E."/>
            <person name="Wirth B."/>
            <person name="Zeniou-Meyer M."/>
            <person name="Zivanovic I."/>
            <person name="Bolotin-Fukuhara M."/>
            <person name="Thierry A."/>
            <person name="Bouchier C."/>
            <person name="Caudron B."/>
            <person name="Scarpelli C."/>
            <person name="Gaillardin C."/>
            <person name="Weissenbach J."/>
            <person name="Wincker P."/>
            <person name="Souciet J.L."/>
        </authorList>
    </citation>
    <scope>NUCLEOTIDE SEQUENCE [LARGE SCALE GENOMIC DNA]</scope>
    <source>
        <strain evidence="10">ATCC 8585 / CBS 2359 / DSM 70799 / NBRC 1267 / NRRL Y-1140 / WM37</strain>
    </source>
</reference>
<dbReference type="eggNOG" id="KOG4145">
    <property type="taxonomic scope" value="Eukaryota"/>
</dbReference>
<dbReference type="Pfam" id="PF03561">
    <property type="entry name" value="Allantoicase"/>
    <property type="match status" value="2"/>
</dbReference>
<comment type="pathway">
    <text evidence="7">Nitrogen metabolism; (S)-allantoin degradation; (S)-ureidoglycolate from allantoate (aminidohydrolase route): step 1/1.</text>
</comment>
<gene>
    <name evidence="9" type="ORF">KLLA0_B04422g</name>
</gene>
<accession>Q6CWG0</accession>
<dbReference type="FunFam" id="2.60.120.260:FF:000059">
    <property type="entry name" value="Probable allantoicase"/>
    <property type="match status" value="1"/>
</dbReference>